<dbReference type="InterPro" id="IPR027417">
    <property type="entry name" value="P-loop_NTPase"/>
</dbReference>
<keyword evidence="5" id="KW-0347">Helicase</keyword>
<name>A0A9K3IW08_HELAN</name>
<evidence type="ECO:0000256" key="1">
    <source>
        <dbReference type="ARBA" id="ARBA00022741"/>
    </source>
</evidence>
<keyword evidence="2 5" id="KW-0378">Hydrolase</keyword>
<evidence type="ECO:0000313" key="6">
    <source>
        <dbReference type="Proteomes" id="UP000215914"/>
    </source>
</evidence>
<keyword evidence="3" id="KW-0067">ATP-binding</keyword>
<dbReference type="EC" id="3.6.4.12" evidence="5"/>
<dbReference type="GO" id="GO:0005634">
    <property type="term" value="C:nucleus"/>
    <property type="evidence" value="ECO:0000318"/>
    <property type="project" value="GO_Central"/>
</dbReference>
<dbReference type="InterPro" id="IPR045028">
    <property type="entry name" value="DinG/Rad3-like"/>
</dbReference>
<evidence type="ECO:0000256" key="3">
    <source>
        <dbReference type="ARBA" id="ARBA00022840"/>
    </source>
</evidence>
<dbReference type="GO" id="GO:0006289">
    <property type="term" value="P:nucleotide-excision repair"/>
    <property type="evidence" value="ECO:0000318"/>
    <property type="project" value="GO_Central"/>
</dbReference>
<dbReference type="AlphaFoldDB" id="A0A9K3IW08"/>
<evidence type="ECO:0000313" key="5">
    <source>
        <dbReference type="EMBL" id="KAF5804018.1"/>
    </source>
</evidence>
<dbReference type="EMBL" id="MNCJ02000321">
    <property type="protein sequence ID" value="KAF5804018.1"/>
    <property type="molecule type" value="Genomic_DNA"/>
</dbReference>
<dbReference type="GO" id="GO:0003678">
    <property type="term" value="F:DNA helicase activity"/>
    <property type="evidence" value="ECO:0000318"/>
    <property type="project" value="GO_Central"/>
</dbReference>
<dbReference type="InterPro" id="IPR010614">
    <property type="entry name" value="RAD3-like_helicase_DEAD"/>
</dbReference>
<dbReference type="SMART" id="SM00488">
    <property type="entry name" value="DEXDc2"/>
    <property type="match status" value="1"/>
</dbReference>
<protein>
    <submittedName>
        <fullName evidence="5">DNA helicase</fullName>
        <ecNumber evidence="5">3.6.4.12</ecNumber>
    </submittedName>
</protein>
<dbReference type="PANTHER" id="PTHR11472:SF47">
    <property type="entry name" value="FANCONI ANEMIA GROUP J PROTEIN"/>
    <property type="match status" value="1"/>
</dbReference>
<dbReference type="Pfam" id="PF06733">
    <property type="entry name" value="DEAD_2"/>
    <property type="match status" value="1"/>
</dbReference>
<keyword evidence="6" id="KW-1185">Reference proteome</keyword>
<dbReference type="Proteomes" id="UP000215914">
    <property type="component" value="Unassembled WGS sequence"/>
</dbReference>
<dbReference type="GO" id="GO:0005524">
    <property type="term" value="F:ATP binding"/>
    <property type="evidence" value="ECO:0007669"/>
    <property type="project" value="UniProtKB-KW"/>
</dbReference>
<organism evidence="5 6">
    <name type="scientific">Helianthus annuus</name>
    <name type="common">Common sunflower</name>
    <dbReference type="NCBI Taxonomy" id="4232"/>
    <lineage>
        <taxon>Eukaryota</taxon>
        <taxon>Viridiplantae</taxon>
        <taxon>Streptophyta</taxon>
        <taxon>Embryophyta</taxon>
        <taxon>Tracheophyta</taxon>
        <taxon>Spermatophyta</taxon>
        <taxon>Magnoliopsida</taxon>
        <taxon>eudicotyledons</taxon>
        <taxon>Gunneridae</taxon>
        <taxon>Pentapetalae</taxon>
        <taxon>asterids</taxon>
        <taxon>campanulids</taxon>
        <taxon>Asterales</taxon>
        <taxon>Asteraceae</taxon>
        <taxon>Asteroideae</taxon>
        <taxon>Heliantheae alliance</taxon>
        <taxon>Heliantheae</taxon>
        <taxon>Helianthus</taxon>
    </lineage>
</organism>
<sequence length="447" mass="50193">MESDPNPKPNVNHIGGIPIEFPYPPYGSQLAYMSRVIATLDRAQRDGHFHALLESPTGTGKSLSLLCSVLAWQKNHRSKSLYGNIDPLGGQDGGFVPDMEQPSANPTPDLYEKNNVMQKVVIYYASRTHLQISQVIREFRKTSYHVPMAVLGSRKRYCINAKVRGQDNIDEKCKILLKQIKRKKVGCREYVNTTMVRAHPSLRKGGCYEVHDIEDLVKVGEMVQGCPYFAAQAMAEVADIVFCPYSYIINPQIRQAMEINLKGNIIILDEAHNIEDVAREAGSIDVEECALIRNWGADKAVKELQEANISMQCFPSLQDCATMVILLSHTLYLPFLHLQKIYLDILLYKSNVKIKFNVLQHCSKVQESNQFEAEIASHLFSSLTCFFSKDGKHICDYQLVLQCHNINGDAGLDADDWPCTFSLWCLNPALVFKNMSDGALSVILTSG</sequence>
<dbReference type="GO" id="GO:0003677">
    <property type="term" value="F:DNA binding"/>
    <property type="evidence" value="ECO:0007669"/>
    <property type="project" value="InterPro"/>
</dbReference>
<keyword evidence="1" id="KW-0547">Nucleotide-binding</keyword>
<accession>A0A9K3IW08</accession>
<comment type="caution">
    <text evidence="5">The sequence shown here is derived from an EMBL/GenBank/DDBJ whole genome shotgun (WGS) entry which is preliminary data.</text>
</comment>
<dbReference type="Gene3D" id="3.40.50.300">
    <property type="entry name" value="P-loop containing nucleotide triphosphate hydrolases"/>
    <property type="match status" value="1"/>
</dbReference>
<dbReference type="Gramene" id="mRNA:HanXRQr2_Chr06g0278201">
    <property type="protein sequence ID" value="mRNA:HanXRQr2_Chr06g0278201"/>
    <property type="gene ID" value="HanXRQr2_Chr06g0278201"/>
</dbReference>
<reference evidence="5" key="2">
    <citation type="submission" date="2020-06" db="EMBL/GenBank/DDBJ databases">
        <title>Helianthus annuus Genome sequencing and assembly Release 2.</title>
        <authorList>
            <person name="Gouzy J."/>
            <person name="Langlade N."/>
            <person name="Munos S."/>
        </authorList>
    </citation>
    <scope>NUCLEOTIDE SEQUENCE</scope>
    <source>
        <tissue evidence="5">Leaves</tissue>
    </source>
</reference>
<dbReference type="InterPro" id="IPR014013">
    <property type="entry name" value="Helic_SF1/SF2_ATP-bd_DinG/Rad3"/>
</dbReference>
<dbReference type="GO" id="GO:0016818">
    <property type="term" value="F:hydrolase activity, acting on acid anhydrides, in phosphorus-containing anhydrides"/>
    <property type="evidence" value="ECO:0007669"/>
    <property type="project" value="InterPro"/>
</dbReference>
<gene>
    <name evidence="5" type="ORF">HanXRQr2_Chr06g0278201</name>
</gene>
<evidence type="ECO:0000259" key="4">
    <source>
        <dbReference type="PROSITE" id="PS51193"/>
    </source>
</evidence>
<dbReference type="GO" id="GO:1990918">
    <property type="term" value="P:double-strand break repair involved in meiotic recombination"/>
    <property type="evidence" value="ECO:0000318"/>
    <property type="project" value="GO_Central"/>
</dbReference>
<evidence type="ECO:0000256" key="2">
    <source>
        <dbReference type="ARBA" id="ARBA00022801"/>
    </source>
</evidence>
<dbReference type="PANTHER" id="PTHR11472">
    <property type="entry name" value="DNA REPAIR DEAD HELICASE RAD3/XP-D SUBFAMILY MEMBER"/>
    <property type="match status" value="1"/>
</dbReference>
<feature type="domain" description="Helicase ATP-binding" evidence="4">
    <location>
        <begin position="15"/>
        <end position="321"/>
    </location>
</feature>
<dbReference type="InterPro" id="IPR006554">
    <property type="entry name" value="Helicase-like_DEXD_c2"/>
</dbReference>
<reference evidence="5" key="1">
    <citation type="journal article" date="2017" name="Nature">
        <title>The sunflower genome provides insights into oil metabolism, flowering and Asterid evolution.</title>
        <authorList>
            <person name="Badouin H."/>
            <person name="Gouzy J."/>
            <person name="Grassa C.J."/>
            <person name="Murat F."/>
            <person name="Staton S.E."/>
            <person name="Cottret L."/>
            <person name="Lelandais-Briere C."/>
            <person name="Owens G.L."/>
            <person name="Carrere S."/>
            <person name="Mayjonade B."/>
            <person name="Legrand L."/>
            <person name="Gill N."/>
            <person name="Kane N.C."/>
            <person name="Bowers J.E."/>
            <person name="Hubner S."/>
            <person name="Bellec A."/>
            <person name="Berard A."/>
            <person name="Berges H."/>
            <person name="Blanchet N."/>
            <person name="Boniface M.C."/>
            <person name="Brunel D."/>
            <person name="Catrice O."/>
            <person name="Chaidir N."/>
            <person name="Claudel C."/>
            <person name="Donnadieu C."/>
            <person name="Faraut T."/>
            <person name="Fievet G."/>
            <person name="Helmstetter N."/>
            <person name="King M."/>
            <person name="Knapp S.J."/>
            <person name="Lai Z."/>
            <person name="Le Paslier M.C."/>
            <person name="Lippi Y."/>
            <person name="Lorenzon L."/>
            <person name="Mandel J.R."/>
            <person name="Marage G."/>
            <person name="Marchand G."/>
            <person name="Marquand E."/>
            <person name="Bret-Mestries E."/>
            <person name="Morien E."/>
            <person name="Nambeesan S."/>
            <person name="Nguyen T."/>
            <person name="Pegot-Espagnet P."/>
            <person name="Pouilly N."/>
            <person name="Raftis F."/>
            <person name="Sallet E."/>
            <person name="Schiex T."/>
            <person name="Thomas J."/>
            <person name="Vandecasteele C."/>
            <person name="Vares D."/>
            <person name="Vear F."/>
            <person name="Vautrin S."/>
            <person name="Crespi M."/>
            <person name="Mangin B."/>
            <person name="Burke J.M."/>
            <person name="Salse J."/>
            <person name="Munos S."/>
            <person name="Vincourt P."/>
            <person name="Rieseberg L.H."/>
            <person name="Langlade N.B."/>
        </authorList>
    </citation>
    <scope>NUCLEOTIDE SEQUENCE</scope>
    <source>
        <tissue evidence="5">Leaves</tissue>
    </source>
</reference>
<dbReference type="SUPFAM" id="SSF52540">
    <property type="entry name" value="P-loop containing nucleoside triphosphate hydrolases"/>
    <property type="match status" value="1"/>
</dbReference>
<proteinExistence type="predicted"/>
<dbReference type="PROSITE" id="PS51193">
    <property type="entry name" value="HELICASE_ATP_BIND_2"/>
    <property type="match status" value="1"/>
</dbReference>